<sequence>MRSSSIVTHFVLFLVATFLAIISMGNGEFQCWHGFSAEAQLHVNLSELGLHNSGIRMPLKTYTVTKSTKNCPNDVLKCYKSQCTISKDAIIERIDKKLFPENAIYEVEEGTELEAFYYGCAQNCSFGTHSPAEGMTCHTHWCCEDDDNCNGVPVPFRFDTFVTVFVATLTSGMG</sequence>
<keyword evidence="1" id="KW-0732">Signal</keyword>
<feature type="chain" id="PRO_5044741011" evidence="1">
    <location>
        <begin position="28"/>
        <end position="174"/>
    </location>
</feature>
<accession>A0ABD2KUS8</accession>
<evidence type="ECO:0000313" key="3">
    <source>
        <dbReference type="Proteomes" id="UP001620626"/>
    </source>
</evidence>
<reference evidence="2 3" key="1">
    <citation type="submission" date="2024-10" db="EMBL/GenBank/DDBJ databases">
        <authorList>
            <person name="Kim D."/>
        </authorList>
    </citation>
    <scope>NUCLEOTIDE SEQUENCE [LARGE SCALE GENOMIC DNA]</scope>
    <source>
        <strain evidence="2">BH-2024</strain>
    </source>
</reference>
<proteinExistence type="predicted"/>
<evidence type="ECO:0000313" key="2">
    <source>
        <dbReference type="EMBL" id="KAL3106694.1"/>
    </source>
</evidence>
<organism evidence="2 3">
    <name type="scientific">Heterodera trifolii</name>
    <dbReference type="NCBI Taxonomy" id="157864"/>
    <lineage>
        <taxon>Eukaryota</taxon>
        <taxon>Metazoa</taxon>
        <taxon>Ecdysozoa</taxon>
        <taxon>Nematoda</taxon>
        <taxon>Chromadorea</taxon>
        <taxon>Rhabditida</taxon>
        <taxon>Tylenchina</taxon>
        <taxon>Tylenchomorpha</taxon>
        <taxon>Tylenchoidea</taxon>
        <taxon>Heteroderidae</taxon>
        <taxon>Heteroderinae</taxon>
        <taxon>Heterodera</taxon>
    </lineage>
</organism>
<dbReference type="AlphaFoldDB" id="A0ABD2KUS8"/>
<protein>
    <submittedName>
        <fullName evidence="2">Uncharacterized protein</fullName>
    </submittedName>
</protein>
<gene>
    <name evidence="2" type="ORF">niasHT_019822</name>
</gene>
<dbReference type="EMBL" id="JBICBT010000638">
    <property type="protein sequence ID" value="KAL3106694.1"/>
    <property type="molecule type" value="Genomic_DNA"/>
</dbReference>
<keyword evidence="3" id="KW-1185">Reference proteome</keyword>
<name>A0ABD2KUS8_9BILA</name>
<dbReference type="Proteomes" id="UP001620626">
    <property type="component" value="Unassembled WGS sequence"/>
</dbReference>
<feature type="signal peptide" evidence="1">
    <location>
        <begin position="1"/>
        <end position="27"/>
    </location>
</feature>
<comment type="caution">
    <text evidence="2">The sequence shown here is derived from an EMBL/GenBank/DDBJ whole genome shotgun (WGS) entry which is preliminary data.</text>
</comment>
<evidence type="ECO:0000256" key="1">
    <source>
        <dbReference type="SAM" id="SignalP"/>
    </source>
</evidence>